<feature type="signal peptide" evidence="1">
    <location>
        <begin position="1"/>
        <end position="19"/>
    </location>
</feature>
<accession>A0AAE9GZA4</accession>
<sequence length="152" mass="16466">MKKLMAALLLAGACQTAFAAGIDIDNAWARTTVPGMSMGGVFMEIENEGKADDVLLGGSTPVAERVEIHNHINDNGVMRMREVVGGLPLPKNQEIVLQPGSYHIMLMGLKAPLKEGDKFPLTLRFKNAKSKTITVETKTPAQSSMPMHNMPH</sequence>
<dbReference type="EMBL" id="SLXE01000049">
    <property type="protein sequence ID" value="TCO98100.1"/>
    <property type="molecule type" value="Genomic_DNA"/>
</dbReference>
<reference evidence="3" key="3">
    <citation type="journal article" date="2022" name="Res Sq">
        <title>Evolution of multicellular longitudinally dividing oral cavity symbionts (Neisseriaceae).</title>
        <authorList>
            <person name="Nyongesa S."/>
            <person name="Weber P."/>
            <person name="Bernet E."/>
            <person name="Pullido F."/>
            <person name="Nieckarz M."/>
            <person name="Delaby M."/>
            <person name="Nieves C."/>
            <person name="Viehboeck T."/>
            <person name="Krause N."/>
            <person name="Rivera-Millot A."/>
            <person name="Nakamura A."/>
            <person name="Vischer N."/>
            <person name="VanNieuwenhze M."/>
            <person name="Brun Y."/>
            <person name="Cava F."/>
            <person name="Bulgheresi S."/>
            <person name="Veyrier F."/>
        </authorList>
    </citation>
    <scope>NUCLEOTIDE SEQUENCE</scope>
    <source>
        <strain evidence="3">1258/02</strain>
    </source>
</reference>
<dbReference type="PANTHER" id="PTHR36302">
    <property type="entry name" value="BLR7088 PROTEIN"/>
    <property type="match status" value="1"/>
</dbReference>
<reference evidence="2 4" key="1">
    <citation type="submission" date="2019-03" db="EMBL/GenBank/DDBJ databases">
        <title>Genomic Encyclopedia of Type Strains, Phase IV (KMG-IV): sequencing the most valuable type-strain genomes for metagenomic binning, comparative biology and taxonomic classification.</title>
        <authorList>
            <person name="Goeker M."/>
        </authorList>
    </citation>
    <scope>NUCLEOTIDE SEQUENCE [LARGE SCALE GENOMIC DNA]</scope>
    <source>
        <strain evidence="2 4">DSM 17474</strain>
    </source>
</reference>
<gene>
    <name evidence="2" type="ORF">EV680_1491</name>
    <name evidence="3" type="ORF">LVJ78_06115</name>
</gene>
<evidence type="ECO:0000313" key="3">
    <source>
        <dbReference type="EMBL" id="UOO80563.1"/>
    </source>
</evidence>
<dbReference type="InterPro" id="IPR036182">
    <property type="entry name" value="PCuAC_sf"/>
</dbReference>
<evidence type="ECO:0000256" key="1">
    <source>
        <dbReference type="SAM" id="SignalP"/>
    </source>
</evidence>
<protein>
    <submittedName>
        <fullName evidence="3">Copper chaperone PCu(A)C</fullName>
    </submittedName>
</protein>
<dbReference type="KEGG" id="usu:LVJ78_06115"/>
<dbReference type="SUPFAM" id="SSF110087">
    <property type="entry name" value="DR1885-like metal-binding protein"/>
    <property type="match status" value="1"/>
</dbReference>
<dbReference type="EMBL" id="CP091507">
    <property type="protein sequence ID" value="UOO80563.1"/>
    <property type="molecule type" value="Genomic_DNA"/>
</dbReference>
<evidence type="ECO:0000313" key="5">
    <source>
        <dbReference type="Proteomes" id="UP000829756"/>
    </source>
</evidence>
<dbReference type="RefSeq" id="WP_132954872.1">
    <property type="nucleotide sequence ID" value="NZ_CP091507.1"/>
</dbReference>
<keyword evidence="1" id="KW-0732">Signal</keyword>
<dbReference type="PANTHER" id="PTHR36302:SF1">
    <property type="entry name" value="COPPER CHAPERONE PCU(A)C"/>
    <property type="match status" value="1"/>
</dbReference>
<name>A0AAE9GZA4_9NEIS</name>
<feature type="chain" id="PRO_5042059024" evidence="1">
    <location>
        <begin position="20"/>
        <end position="152"/>
    </location>
</feature>
<organism evidence="3 5">
    <name type="scientific">Uruburuella suis</name>
    <dbReference type="NCBI Taxonomy" id="252130"/>
    <lineage>
        <taxon>Bacteria</taxon>
        <taxon>Pseudomonadati</taxon>
        <taxon>Pseudomonadota</taxon>
        <taxon>Betaproteobacteria</taxon>
        <taxon>Neisseriales</taxon>
        <taxon>Neisseriaceae</taxon>
        <taxon>Uruburuella</taxon>
    </lineage>
</organism>
<reference evidence="3" key="2">
    <citation type="submission" date="2021-12" db="EMBL/GenBank/DDBJ databases">
        <authorList>
            <person name="Veyrier F.J."/>
        </authorList>
    </citation>
    <scope>NUCLEOTIDE SEQUENCE</scope>
    <source>
        <strain evidence="3">1258/02</strain>
    </source>
</reference>
<dbReference type="InterPro" id="IPR058248">
    <property type="entry name" value="Lxx211020-like"/>
</dbReference>
<dbReference type="Pfam" id="PF04314">
    <property type="entry name" value="PCuAC"/>
    <property type="match status" value="1"/>
</dbReference>
<dbReference type="InterPro" id="IPR007410">
    <property type="entry name" value="LpqE-like"/>
</dbReference>
<proteinExistence type="predicted"/>
<evidence type="ECO:0000313" key="4">
    <source>
        <dbReference type="Proteomes" id="UP000294721"/>
    </source>
</evidence>
<dbReference type="AlphaFoldDB" id="A0AAE9GZA4"/>
<dbReference type="Proteomes" id="UP000829756">
    <property type="component" value="Chromosome"/>
</dbReference>
<dbReference type="Proteomes" id="UP000294721">
    <property type="component" value="Unassembled WGS sequence"/>
</dbReference>
<dbReference type="Gene3D" id="2.60.40.1890">
    <property type="entry name" value="PCu(A)C copper chaperone"/>
    <property type="match status" value="1"/>
</dbReference>
<keyword evidence="4" id="KW-1185">Reference proteome</keyword>
<evidence type="ECO:0000313" key="2">
    <source>
        <dbReference type="EMBL" id="TCO98100.1"/>
    </source>
</evidence>